<gene>
    <name evidence="1" type="ORF">SAMN05216559_2034</name>
</gene>
<protein>
    <submittedName>
        <fullName evidence="1">Uncharacterized protein</fullName>
    </submittedName>
</protein>
<accession>A0A1I6L4S9</accession>
<dbReference type="OrthoDB" id="240226at2157"/>
<dbReference type="EMBL" id="FOZK01000002">
    <property type="protein sequence ID" value="SFR98446.1"/>
    <property type="molecule type" value="Genomic_DNA"/>
</dbReference>
<dbReference type="Proteomes" id="UP000199062">
    <property type="component" value="Unassembled WGS sequence"/>
</dbReference>
<sequence>MASLRSLEWGVVGLIVLALVASSAGLGSDGVASVTTAGTTSAVVGDGTAEVSVVSLPGERLRIDDGRFGTGVQYLRIPNIRIRVDDVDGDPRLVYRVELPALDVDEATTKSLTDRDGQTVTVRGVDQAFDPGDVTADRYDARVTVRVQSFEVDETVASVNESVAVER</sequence>
<name>A0A1I6L4S9_9EURY</name>
<reference evidence="1 2" key="1">
    <citation type="submission" date="2016-10" db="EMBL/GenBank/DDBJ databases">
        <authorList>
            <person name="de Groot N.N."/>
        </authorList>
    </citation>
    <scope>NUCLEOTIDE SEQUENCE [LARGE SCALE GENOMIC DNA]</scope>
    <source>
        <strain evidence="1 2">CGMCC 1.10457</strain>
    </source>
</reference>
<dbReference type="AlphaFoldDB" id="A0A1I6L4S9"/>
<proteinExistence type="predicted"/>
<dbReference type="RefSeq" id="WP_089816407.1">
    <property type="nucleotide sequence ID" value="NZ_FOZK01000002.1"/>
</dbReference>
<organism evidence="1 2">
    <name type="scientific">Halomicrobium zhouii</name>
    <dbReference type="NCBI Taxonomy" id="767519"/>
    <lineage>
        <taxon>Archaea</taxon>
        <taxon>Methanobacteriati</taxon>
        <taxon>Methanobacteriota</taxon>
        <taxon>Stenosarchaea group</taxon>
        <taxon>Halobacteria</taxon>
        <taxon>Halobacteriales</taxon>
        <taxon>Haloarculaceae</taxon>
        <taxon>Halomicrobium</taxon>
    </lineage>
</organism>
<evidence type="ECO:0000313" key="2">
    <source>
        <dbReference type="Proteomes" id="UP000199062"/>
    </source>
</evidence>
<dbReference type="STRING" id="767519.SAMN05216559_2034"/>
<evidence type="ECO:0000313" key="1">
    <source>
        <dbReference type="EMBL" id="SFR98446.1"/>
    </source>
</evidence>
<keyword evidence="2" id="KW-1185">Reference proteome</keyword>